<proteinExistence type="inferred from homology"/>
<dbReference type="InterPro" id="IPR051924">
    <property type="entry name" value="GST_Kappa/NadH"/>
</dbReference>
<name>A0ABU4VP56_9ACTN</name>
<sequence>MPRFHFDVGSPYAYLAAHRVEALLGPVTWVPVLLGGIFRATGRASWAQAGDRAGGVAEVERRAAALGLPPVRWPEPWPNDGLLAMRVATWAMRRSPAEGIAYARAAMELQFAAGRPLSDPGDVGEALRAAGLDARAGLAGAAEPAVKDALRAATDRALAEGVYGVPTVSVGPFRLWGDDRLEDAAAILRARNAHA</sequence>
<dbReference type="PIRSF" id="PIRSF006386">
    <property type="entry name" value="HCCAis_GSTk"/>
    <property type="match status" value="1"/>
</dbReference>
<evidence type="ECO:0000256" key="1">
    <source>
        <dbReference type="PIRNR" id="PIRNR006386"/>
    </source>
</evidence>
<dbReference type="Gene3D" id="3.40.30.10">
    <property type="entry name" value="Glutaredoxin"/>
    <property type="match status" value="1"/>
</dbReference>
<evidence type="ECO:0000259" key="2">
    <source>
        <dbReference type="Pfam" id="PF01323"/>
    </source>
</evidence>
<evidence type="ECO:0000313" key="3">
    <source>
        <dbReference type="EMBL" id="MDX8153623.1"/>
    </source>
</evidence>
<dbReference type="InterPro" id="IPR014440">
    <property type="entry name" value="HCCAis_GSTk"/>
</dbReference>
<keyword evidence="4" id="KW-1185">Reference proteome</keyword>
<dbReference type="PANTHER" id="PTHR42943:SF2">
    <property type="entry name" value="GLUTATHIONE S-TRANSFERASE KAPPA 1"/>
    <property type="match status" value="1"/>
</dbReference>
<dbReference type="EC" id="5.99.1.4" evidence="1"/>
<gene>
    <name evidence="3" type="ORF">SK069_18645</name>
</gene>
<protein>
    <recommendedName>
        <fullName evidence="1">2-hydroxychromene-2-carboxylate isomerase</fullName>
        <ecNumber evidence="1">5.99.1.4</ecNumber>
    </recommendedName>
</protein>
<keyword evidence="1" id="KW-0413">Isomerase</keyword>
<dbReference type="RefSeq" id="WP_319955773.1">
    <property type="nucleotide sequence ID" value="NZ_JAXAVX010000017.1"/>
</dbReference>
<feature type="domain" description="DSBA-like thioredoxin" evidence="2">
    <location>
        <begin position="4"/>
        <end position="186"/>
    </location>
</feature>
<dbReference type="InterPro" id="IPR001853">
    <property type="entry name" value="DSBA-like_thioredoxin_dom"/>
</dbReference>
<dbReference type="PANTHER" id="PTHR42943">
    <property type="entry name" value="GLUTATHIONE S-TRANSFERASE KAPPA"/>
    <property type="match status" value="1"/>
</dbReference>
<comment type="similarity">
    <text evidence="1">Belongs to the GST superfamily. NadH family.</text>
</comment>
<organism evidence="3 4">
    <name type="scientific">Patulibacter brassicae</name>
    <dbReference type="NCBI Taxonomy" id="1705717"/>
    <lineage>
        <taxon>Bacteria</taxon>
        <taxon>Bacillati</taxon>
        <taxon>Actinomycetota</taxon>
        <taxon>Thermoleophilia</taxon>
        <taxon>Solirubrobacterales</taxon>
        <taxon>Patulibacteraceae</taxon>
        <taxon>Patulibacter</taxon>
    </lineage>
</organism>
<evidence type="ECO:0000313" key="4">
    <source>
        <dbReference type="Proteomes" id="UP001277761"/>
    </source>
</evidence>
<dbReference type="Pfam" id="PF01323">
    <property type="entry name" value="DSBA"/>
    <property type="match status" value="1"/>
</dbReference>
<accession>A0ABU4VP56</accession>
<reference evidence="3 4" key="1">
    <citation type="submission" date="2023-11" db="EMBL/GenBank/DDBJ databases">
        <authorList>
            <person name="Xu M."/>
            <person name="Jiang T."/>
        </authorList>
    </citation>
    <scope>NUCLEOTIDE SEQUENCE [LARGE SCALE GENOMIC DNA]</scope>
    <source>
        <strain evidence="3 4">SD</strain>
    </source>
</reference>
<comment type="catalytic activity">
    <reaction evidence="1">
        <text>2-hydroxychromene-2-carboxylate = (3E)-4-(2-hydroxyphenyl)-2-oxobut-3-enoate</text>
        <dbReference type="Rhea" id="RHEA:27401"/>
        <dbReference type="ChEBI" id="CHEBI:59350"/>
        <dbReference type="ChEBI" id="CHEBI:59353"/>
        <dbReference type="EC" id="5.99.1.4"/>
    </reaction>
</comment>
<dbReference type="EMBL" id="JAXAVX010000017">
    <property type="protein sequence ID" value="MDX8153623.1"/>
    <property type="molecule type" value="Genomic_DNA"/>
</dbReference>
<dbReference type="Proteomes" id="UP001277761">
    <property type="component" value="Unassembled WGS sequence"/>
</dbReference>
<dbReference type="SUPFAM" id="SSF52833">
    <property type="entry name" value="Thioredoxin-like"/>
    <property type="match status" value="1"/>
</dbReference>
<comment type="caution">
    <text evidence="3">The sequence shown here is derived from an EMBL/GenBank/DDBJ whole genome shotgun (WGS) entry which is preliminary data.</text>
</comment>
<dbReference type="InterPro" id="IPR036249">
    <property type="entry name" value="Thioredoxin-like_sf"/>
</dbReference>